<sequence>MWLGHKRAEKNTTSDVDTKAHLFDDMSAISQHLAIVNYDAEGNIIEANRRFLDMVGLELSDIMGKNQRQFCDDSPQALSENQELWQQLANGKSHSGTYKRKIKQDVVYLDCTYVPVLDDSKQLVKVINVCKNITHSQEEFIHLNAILQALNVSLAVIEFSPDGTVQHANENFLRGMGYSLNEVVGKHHKMFCFPEFYRDNADFWQRLERGQPFSGKFQRKDKQGNSLWLEATYNPIVNEKGKVYRVIKFASNITDRVNLAMQAVEMAASISEQTSHITDSAVQVLNGAVETAHNVANRVKGASALSQQLLEQSKTINGMVNTINGIASQTNLLALNAAIEAARAGDTGRGFAVVADEVRQLASRTSAATEEITDVVGENARLIAEMEHHLISVNQVALEGEDSMHSVSHGLEDVRVGVSRFVGIVEQLRA</sequence>
<dbReference type="RefSeq" id="WP_168796932.1">
    <property type="nucleotide sequence ID" value="NZ_CP076643.1"/>
</dbReference>
<accession>A0A975YP16</accession>
<dbReference type="GO" id="GO:0006935">
    <property type="term" value="P:chemotaxis"/>
    <property type="evidence" value="ECO:0007669"/>
    <property type="project" value="UniProtKB-ARBA"/>
</dbReference>
<dbReference type="PANTHER" id="PTHR24422:SF10">
    <property type="entry name" value="CHEMOTAXIS PROTEIN METHYLTRANSFERASE 2"/>
    <property type="match status" value="1"/>
</dbReference>
<feature type="domain" description="Methyl-accepting transducer" evidence="2">
    <location>
        <begin position="251"/>
        <end position="430"/>
    </location>
</feature>
<dbReference type="Pfam" id="PF00015">
    <property type="entry name" value="MCPsignal"/>
    <property type="match status" value="1"/>
</dbReference>
<dbReference type="PROSITE" id="PS50112">
    <property type="entry name" value="PAS"/>
    <property type="match status" value="2"/>
</dbReference>
<dbReference type="Gene3D" id="1.10.287.950">
    <property type="entry name" value="Methyl-accepting chemotaxis protein"/>
    <property type="match status" value="1"/>
</dbReference>
<dbReference type="SMART" id="SM00283">
    <property type="entry name" value="MA"/>
    <property type="match status" value="1"/>
</dbReference>
<keyword evidence="1" id="KW-0807">Transducer</keyword>
<protein>
    <submittedName>
        <fullName evidence="5">PAS domain-containing methyl-accepting chemotaxis protein</fullName>
    </submittedName>
</protein>
<dbReference type="InterPro" id="IPR013655">
    <property type="entry name" value="PAS_fold_3"/>
</dbReference>
<dbReference type="SMART" id="SM00091">
    <property type="entry name" value="PAS"/>
    <property type="match status" value="2"/>
</dbReference>
<dbReference type="PROSITE" id="PS50113">
    <property type="entry name" value="PAC"/>
    <property type="match status" value="1"/>
</dbReference>
<dbReference type="Proteomes" id="UP000694232">
    <property type="component" value="Chromosome 1"/>
</dbReference>
<keyword evidence="6" id="KW-1185">Reference proteome</keyword>
<dbReference type="KEGG" id="vos:KNV97_08725"/>
<dbReference type="AlphaFoldDB" id="A0A975YP16"/>
<evidence type="ECO:0000259" key="2">
    <source>
        <dbReference type="PROSITE" id="PS50111"/>
    </source>
</evidence>
<dbReference type="GO" id="GO:0007165">
    <property type="term" value="P:signal transduction"/>
    <property type="evidence" value="ECO:0007669"/>
    <property type="project" value="UniProtKB-KW"/>
</dbReference>
<evidence type="ECO:0000313" key="5">
    <source>
        <dbReference type="EMBL" id="QXO18347.1"/>
    </source>
</evidence>
<dbReference type="Pfam" id="PF08447">
    <property type="entry name" value="PAS_3"/>
    <property type="match status" value="1"/>
</dbReference>
<evidence type="ECO:0000259" key="3">
    <source>
        <dbReference type="PROSITE" id="PS50112"/>
    </source>
</evidence>
<dbReference type="NCBIfam" id="TIGR00229">
    <property type="entry name" value="sensory_box"/>
    <property type="match status" value="2"/>
</dbReference>
<dbReference type="InterPro" id="IPR050903">
    <property type="entry name" value="Bact_Chemotaxis_MeTrfase"/>
</dbReference>
<name>A0A975YP16_9VIBR</name>
<reference evidence="5" key="1">
    <citation type="submission" date="2021-06" db="EMBL/GenBank/DDBJ databases">
        <title>Vibrio nov. sp., novel gut bacterium isolated from Yellow Sea oyster.</title>
        <authorList>
            <person name="Muhammad N."/>
            <person name="Nguyen T.H."/>
            <person name="Lee Y.-J."/>
            <person name="Ko J."/>
            <person name="Kim S.-G."/>
        </authorList>
    </citation>
    <scope>NUCLEOTIDE SEQUENCE</scope>
    <source>
        <strain evidence="5">OG9-811</strain>
    </source>
</reference>
<proteinExistence type="predicted"/>
<gene>
    <name evidence="5" type="ORF">KNV97_08725</name>
</gene>
<evidence type="ECO:0000256" key="1">
    <source>
        <dbReference type="PROSITE-ProRule" id="PRU00284"/>
    </source>
</evidence>
<dbReference type="SUPFAM" id="SSF55785">
    <property type="entry name" value="PYP-like sensor domain (PAS domain)"/>
    <property type="match status" value="1"/>
</dbReference>
<dbReference type="InterPro" id="IPR004089">
    <property type="entry name" value="MCPsignal_dom"/>
</dbReference>
<dbReference type="InterPro" id="IPR035965">
    <property type="entry name" value="PAS-like_dom_sf"/>
</dbReference>
<dbReference type="CDD" id="cd00130">
    <property type="entry name" value="PAS"/>
    <property type="match status" value="2"/>
</dbReference>
<dbReference type="PANTHER" id="PTHR24422">
    <property type="entry name" value="CHEMOTAXIS PROTEIN METHYLTRANSFERASE"/>
    <property type="match status" value="1"/>
</dbReference>
<dbReference type="Gene3D" id="3.30.450.20">
    <property type="entry name" value="PAS domain"/>
    <property type="match status" value="2"/>
</dbReference>
<evidence type="ECO:0000259" key="4">
    <source>
        <dbReference type="PROSITE" id="PS50113"/>
    </source>
</evidence>
<dbReference type="InterPro" id="IPR000700">
    <property type="entry name" value="PAS-assoc_C"/>
</dbReference>
<dbReference type="GO" id="GO:0016020">
    <property type="term" value="C:membrane"/>
    <property type="evidence" value="ECO:0007669"/>
    <property type="project" value="InterPro"/>
</dbReference>
<dbReference type="EMBL" id="CP076643">
    <property type="protein sequence ID" value="QXO18347.1"/>
    <property type="molecule type" value="Genomic_DNA"/>
</dbReference>
<dbReference type="InterPro" id="IPR000014">
    <property type="entry name" value="PAS"/>
</dbReference>
<feature type="domain" description="PAS" evidence="3">
    <location>
        <begin position="35"/>
        <end position="66"/>
    </location>
</feature>
<feature type="domain" description="PAC" evidence="4">
    <location>
        <begin position="211"/>
        <end position="265"/>
    </location>
</feature>
<dbReference type="Pfam" id="PF13426">
    <property type="entry name" value="PAS_9"/>
    <property type="match status" value="1"/>
</dbReference>
<evidence type="ECO:0000313" key="6">
    <source>
        <dbReference type="Proteomes" id="UP000694232"/>
    </source>
</evidence>
<organism evidence="5 6">
    <name type="scientific">Vibrio ostreae</name>
    <dbReference type="NCBI Taxonomy" id="2841925"/>
    <lineage>
        <taxon>Bacteria</taxon>
        <taxon>Pseudomonadati</taxon>
        <taxon>Pseudomonadota</taxon>
        <taxon>Gammaproteobacteria</taxon>
        <taxon>Vibrionales</taxon>
        <taxon>Vibrionaceae</taxon>
        <taxon>Vibrio</taxon>
    </lineage>
</organism>
<feature type="domain" description="PAS" evidence="3">
    <location>
        <begin position="139"/>
        <end position="186"/>
    </location>
</feature>
<dbReference type="SUPFAM" id="SSF58104">
    <property type="entry name" value="Methyl-accepting chemotaxis protein (MCP) signaling domain"/>
    <property type="match status" value="1"/>
</dbReference>
<dbReference type="PROSITE" id="PS50111">
    <property type="entry name" value="CHEMOTAXIS_TRANSDUC_2"/>
    <property type="match status" value="1"/>
</dbReference>